<proteinExistence type="predicted"/>
<dbReference type="SUPFAM" id="SSF47413">
    <property type="entry name" value="lambda repressor-like DNA-binding domains"/>
    <property type="match status" value="1"/>
</dbReference>
<name>C3YP96_BRAFL</name>
<feature type="domain" description="POU-specific atypical" evidence="1">
    <location>
        <begin position="1"/>
        <end position="70"/>
    </location>
</feature>
<dbReference type="EMBL" id="GG666538">
    <property type="protein sequence ID" value="EEN57680.1"/>
    <property type="molecule type" value="Genomic_DNA"/>
</dbReference>
<evidence type="ECO:0000259" key="1">
    <source>
        <dbReference type="PROSITE" id="PS51936"/>
    </source>
</evidence>
<dbReference type="Gene3D" id="1.10.260.40">
    <property type="entry name" value="lambda repressor-like DNA-binding domains"/>
    <property type="match status" value="1"/>
</dbReference>
<gene>
    <name evidence="2" type="ORF">BRAFLDRAFT_94544</name>
</gene>
<dbReference type="GO" id="GO:0005634">
    <property type="term" value="C:nucleus"/>
    <property type="evidence" value="ECO:0007669"/>
    <property type="project" value="InterPro"/>
</dbReference>
<accession>C3YP96</accession>
<dbReference type="AlphaFoldDB" id="C3YP96"/>
<dbReference type="GO" id="GO:0003691">
    <property type="term" value="F:double-stranded telomeric DNA binding"/>
    <property type="evidence" value="ECO:0007669"/>
    <property type="project" value="InterPro"/>
</dbReference>
<dbReference type="PANTHER" id="PTHR14618:SF0">
    <property type="entry name" value="HOMEOBOX-CONTAINING PROTEIN 1"/>
    <property type="match status" value="1"/>
</dbReference>
<dbReference type="InterPro" id="IPR040363">
    <property type="entry name" value="HMBOX1"/>
</dbReference>
<dbReference type="GO" id="GO:0045893">
    <property type="term" value="P:positive regulation of DNA-templated transcription"/>
    <property type="evidence" value="ECO:0007669"/>
    <property type="project" value="InterPro"/>
</dbReference>
<dbReference type="InParanoid" id="C3YP96"/>
<protein>
    <recommendedName>
        <fullName evidence="1">POU-specific atypical domain-containing protein</fullName>
    </recommendedName>
</protein>
<sequence length="122" mass="13473">MELNAEIKTFLLNHDIGQEAVATEIGVSISSVSVFLKHGWGLNTGKRTALYTWYLRQKHTESEMPGSTHLAEHSTWTPAMHAIPTQLATVPGLLLCMQYPLSWPQYLDACCACSTLSAEHST</sequence>
<evidence type="ECO:0000313" key="2">
    <source>
        <dbReference type="EMBL" id="EEN57680.1"/>
    </source>
</evidence>
<dbReference type="InterPro" id="IPR006899">
    <property type="entry name" value="HNF-1_N"/>
</dbReference>
<dbReference type="InterPro" id="IPR010982">
    <property type="entry name" value="Lambda_DNA-bd_dom_sf"/>
</dbReference>
<organism>
    <name type="scientific">Branchiostoma floridae</name>
    <name type="common">Florida lancelet</name>
    <name type="synonym">Amphioxus</name>
    <dbReference type="NCBI Taxonomy" id="7739"/>
    <lineage>
        <taxon>Eukaryota</taxon>
        <taxon>Metazoa</taxon>
        <taxon>Chordata</taxon>
        <taxon>Cephalochordata</taxon>
        <taxon>Leptocardii</taxon>
        <taxon>Amphioxiformes</taxon>
        <taxon>Branchiostomatidae</taxon>
        <taxon>Branchiostoma</taxon>
    </lineage>
</organism>
<reference evidence="2" key="1">
    <citation type="journal article" date="2008" name="Nature">
        <title>The amphioxus genome and the evolution of the chordate karyotype.</title>
        <authorList>
            <consortium name="US DOE Joint Genome Institute (JGI-PGF)"/>
            <person name="Putnam N.H."/>
            <person name="Butts T."/>
            <person name="Ferrier D.E.K."/>
            <person name="Furlong R.F."/>
            <person name="Hellsten U."/>
            <person name="Kawashima T."/>
            <person name="Robinson-Rechavi M."/>
            <person name="Shoguchi E."/>
            <person name="Terry A."/>
            <person name="Yu J.-K."/>
            <person name="Benito-Gutierrez E.L."/>
            <person name="Dubchak I."/>
            <person name="Garcia-Fernandez J."/>
            <person name="Gibson-Brown J.J."/>
            <person name="Grigoriev I.V."/>
            <person name="Horton A.C."/>
            <person name="de Jong P.J."/>
            <person name="Jurka J."/>
            <person name="Kapitonov V.V."/>
            <person name="Kohara Y."/>
            <person name="Kuroki Y."/>
            <person name="Lindquist E."/>
            <person name="Lucas S."/>
            <person name="Osoegawa K."/>
            <person name="Pennacchio L.A."/>
            <person name="Salamov A.A."/>
            <person name="Satou Y."/>
            <person name="Sauka-Spengler T."/>
            <person name="Schmutz J."/>
            <person name="Shin-I T."/>
            <person name="Toyoda A."/>
            <person name="Bronner-Fraser M."/>
            <person name="Fujiyama A."/>
            <person name="Holland L.Z."/>
            <person name="Holland P.W.H."/>
            <person name="Satoh N."/>
            <person name="Rokhsar D.S."/>
        </authorList>
    </citation>
    <scope>NUCLEOTIDE SEQUENCE [LARGE SCALE GENOMIC DNA]</scope>
    <source>
        <strain evidence="2">S238N-H82</strain>
        <tissue evidence="2">Testes</tissue>
    </source>
</reference>
<dbReference type="Pfam" id="PF04814">
    <property type="entry name" value="HNF-1_N"/>
    <property type="match status" value="1"/>
</dbReference>
<dbReference type="PROSITE" id="PS51936">
    <property type="entry name" value="POU_4"/>
    <property type="match status" value="1"/>
</dbReference>
<dbReference type="PANTHER" id="PTHR14618">
    <property type="entry name" value="HOMEODOX-CONTAINING PROTEIN 1 HMBOX1"/>
    <property type="match status" value="1"/>
</dbReference>
<dbReference type="InterPro" id="IPR044869">
    <property type="entry name" value="HNF-1_POU"/>
</dbReference>